<dbReference type="EMBL" id="UZAL01040356">
    <property type="protein sequence ID" value="VDP76910.1"/>
    <property type="molecule type" value="Genomic_DNA"/>
</dbReference>
<keyword evidence="2" id="KW-1185">Reference proteome</keyword>
<proteinExistence type="predicted"/>
<dbReference type="AlphaFoldDB" id="A0A3P8GFA0"/>
<sequence>MPILALTSASEPPCSSMMLSRSSLDGGWTFRTIWHSSTRCTHNLEETGAP</sequence>
<accession>A0A3P8GFA0</accession>
<name>A0A3P8GFA0_9TREM</name>
<evidence type="ECO:0000313" key="1">
    <source>
        <dbReference type="EMBL" id="VDP76910.1"/>
    </source>
</evidence>
<reference evidence="1 2" key="1">
    <citation type="submission" date="2018-11" db="EMBL/GenBank/DDBJ databases">
        <authorList>
            <consortium name="Pathogen Informatics"/>
        </authorList>
    </citation>
    <scope>NUCLEOTIDE SEQUENCE [LARGE SCALE GENOMIC DNA]</scope>
    <source>
        <strain>Denwood</strain>
        <strain evidence="2">Zambia</strain>
    </source>
</reference>
<evidence type="ECO:0000313" key="2">
    <source>
        <dbReference type="Proteomes" id="UP000269396"/>
    </source>
</evidence>
<dbReference type="Proteomes" id="UP000269396">
    <property type="component" value="Unassembled WGS sequence"/>
</dbReference>
<gene>
    <name evidence="1" type="ORF">SMTD_LOCUS18376</name>
</gene>
<protein>
    <submittedName>
        <fullName evidence="1">Uncharacterized protein</fullName>
    </submittedName>
</protein>
<organism evidence="1 2">
    <name type="scientific">Schistosoma mattheei</name>
    <dbReference type="NCBI Taxonomy" id="31246"/>
    <lineage>
        <taxon>Eukaryota</taxon>
        <taxon>Metazoa</taxon>
        <taxon>Spiralia</taxon>
        <taxon>Lophotrochozoa</taxon>
        <taxon>Platyhelminthes</taxon>
        <taxon>Trematoda</taxon>
        <taxon>Digenea</taxon>
        <taxon>Strigeidida</taxon>
        <taxon>Schistosomatoidea</taxon>
        <taxon>Schistosomatidae</taxon>
        <taxon>Schistosoma</taxon>
    </lineage>
</organism>